<accession>A0AAD7ZMK9</accession>
<dbReference type="InterPro" id="IPR029392">
    <property type="entry name" value="AP-5_subunit_s1"/>
</dbReference>
<protein>
    <submittedName>
        <fullName evidence="1">Uncharacterized protein</fullName>
    </submittedName>
</protein>
<dbReference type="GO" id="GO:0016197">
    <property type="term" value="P:endosomal transport"/>
    <property type="evidence" value="ECO:0007669"/>
    <property type="project" value="InterPro"/>
</dbReference>
<comment type="caution">
    <text evidence="1">The sequence shown here is derived from an EMBL/GenBank/DDBJ whole genome shotgun (WGS) entry which is preliminary data.</text>
</comment>
<dbReference type="PANTHER" id="PTHR16120">
    <property type="entry name" value="AP-5 COMPLEX SUBUNIT SIGMA-1"/>
    <property type="match status" value="1"/>
</dbReference>
<reference evidence="1" key="2">
    <citation type="submission" date="2023-05" db="EMBL/GenBank/DDBJ databases">
        <authorList>
            <person name="Fouks B."/>
        </authorList>
    </citation>
    <scope>NUCLEOTIDE SEQUENCE</scope>
    <source>
        <strain evidence="1">Stay&amp;Tobe</strain>
        <tissue evidence="1">Testes</tissue>
    </source>
</reference>
<dbReference type="GO" id="GO:0030119">
    <property type="term" value="C:AP-type membrane coat adaptor complex"/>
    <property type="evidence" value="ECO:0007669"/>
    <property type="project" value="InterPro"/>
</dbReference>
<gene>
    <name evidence="1" type="ORF">L9F63_022494</name>
</gene>
<dbReference type="EMBL" id="JASPKZ010007657">
    <property type="protein sequence ID" value="KAJ9583162.1"/>
    <property type="molecule type" value="Genomic_DNA"/>
</dbReference>
<dbReference type="GO" id="GO:0005829">
    <property type="term" value="C:cytosol"/>
    <property type="evidence" value="ECO:0007669"/>
    <property type="project" value="TreeGrafter"/>
</dbReference>
<dbReference type="GO" id="GO:0000724">
    <property type="term" value="P:double-strand break repair via homologous recombination"/>
    <property type="evidence" value="ECO:0007669"/>
    <property type="project" value="InterPro"/>
</dbReference>
<dbReference type="GO" id="GO:0005770">
    <property type="term" value="C:late endosome"/>
    <property type="evidence" value="ECO:0007669"/>
    <property type="project" value="TreeGrafter"/>
</dbReference>
<dbReference type="GO" id="GO:0005764">
    <property type="term" value="C:lysosome"/>
    <property type="evidence" value="ECO:0007669"/>
    <property type="project" value="TreeGrafter"/>
</dbReference>
<evidence type="ECO:0000313" key="2">
    <source>
        <dbReference type="Proteomes" id="UP001233999"/>
    </source>
</evidence>
<dbReference type="Pfam" id="PF15001">
    <property type="entry name" value="AP-5_subunit_s1"/>
    <property type="match status" value="1"/>
</dbReference>
<keyword evidence="2" id="KW-1185">Reference proteome</keyword>
<dbReference type="AlphaFoldDB" id="A0AAD7ZMK9"/>
<name>A0AAD7ZMK9_DIPPU</name>
<proteinExistence type="predicted"/>
<organism evidence="1 2">
    <name type="scientific">Diploptera punctata</name>
    <name type="common">Pacific beetle cockroach</name>
    <dbReference type="NCBI Taxonomy" id="6984"/>
    <lineage>
        <taxon>Eukaryota</taxon>
        <taxon>Metazoa</taxon>
        <taxon>Ecdysozoa</taxon>
        <taxon>Arthropoda</taxon>
        <taxon>Hexapoda</taxon>
        <taxon>Insecta</taxon>
        <taxon>Pterygota</taxon>
        <taxon>Neoptera</taxon>
        <taxon>Polyneoptera</taxon>
        <taxon>Dictyoptera</taxon>
        <taxon>Blattodea</taxon>
        <taxon>Blaberoidea</taxon>
        <taxon>Blaberidae</taxon>
        <taxon>Diplopterinae</taxon>
        <taxon>Diploptera</taxon>
    </lineage>
</organism>
<evidence type="ECO:0000313" key="1">
    <source>
        <dbReference type="EMBL" id="KAJ9583162.1"/>
    </source>
</evidence>
<dbReference type="PANTHER" id="PTHR16120:SF0">
    <property type="entry name" value="AP-5 COMPLEX SUBUNIT SIGMA-1"/>
    <property type="match status" value="1"/>
</dbReference>
<reference evidence="1" key="1">
    <citation type="journal article" date="2023" name="IScience">
        <title>Live-bearing cockroach genome reveals convergent evolutionary mechanisms linked to viviparity in insects and beyond.</title>
        <authorList>
            <person name="Fouks B."/>
            <person name="Harrison M.C."/>
            <person name="Mikhailova A.A."/>
            <person name="Marchal E."/>
            <person name="English S."/>
            <person name="Carruthers M."/>
            <person name="Jennings E.C."/>
            <person name="Chiamaka E.L."/>
            <person name="Frigard R.A."/>
            <person name="Pippel M."/>
            <person name="Attardo G.M."/>
            <person name="Benoit J.B."/>
            <person name="Bornberg-Bauer E."/>
            <person name="Tobe S.S."/>
        </authorList>
    </citation>
    <scope>NUCLEOTIDE SEQUENCE</scope>
    <source>
        <strain evidence="1">Stay&amp;Tobe</strain>
    </source>
</reference>
<dbReference type="Proteomes" id="UP001233999">
    <property type="component" value="Unassembled WGS sequence"/>
</dbReference>
<sequence length="206" mass="23716">MVYAFMIQTLDSKECGVIYYRAFTCYSNIESDNTYYLNNSNGESGICGHFRPHKLFETSTEMKELLQHVANKVQMQYSMKMKHSLAPVELTDSKEAFAKGIFMERKWKKESGLEIPIVWQCAPGLGFVLLCNRRENIVQAHNVLSIIIQQLEKHLQFVSNPAMALALVETVALIVNQFLPSGQLLFMNSRLVRQFEKQLEHDLFSK</sequence>